<evidence type="ECO:0000313" key="5">
    <source>
        <dbReference type="EMBL" id="MBK1875579.1"/>
    </source>
</evidence>
<dbReference type="InterPro" id="IPR000683">
    <property type="entry name" value="Gfo/Idh/MocA-like_OxRdtase_N"/>
</dbReference>
<dbReference type="GO" id="GO:0016491">
    <property type="term" value="F:oxidoreductase activity"/>
    <property type="evidence" value="ECO:0007669"/>
    <property type="project" value="UniProtKB-KW"/>
</dbReference>
<dbReference type="RefSeq" id="WP_200353797.1">
    <property type="nucleotide sequence ID" value="NZ_JAENIL010000003.1"/>
</dbReference>
<comment type="caution">
    <text evidence="5">The sequence shown here is derived from an EMBL/GenBank/DDBJ whole genome shotgun (WGS) entry which is preliminary data.</text>
</comment>
<dbReference type="SUPFAM" id="SSF55347">
    <property type="entry name" value="Glyceraldehyde-3-phosphate dehydrogenase-like, C-terminal domain"/>
    <property type="match status" value="1"/>
</dbReference>
<dbReference type="Pfam" id="PF01408">
    <property type="entry name" value="GFO_IDH_MocA"/>
    <property type="match status" value="1"/>
</dbReference>
<dbReference type="GO" id="GO:0000166">
    <property type="term" value="F:nucleotide binding"/>
    <property type="evidence" value="ECO:0007669"/>
    <property type="project" value="InterPro"/>
</dbReference>
<proteinExistence type="inferred from homology"/>
<dbReference type="PANTHER" id="PTHR22604">
    <property type="entry name" value="OXIDOREDUCTASES"/>
    <property type="match status" value="1"/>
</dbReference>
<feature type="domain" description="GFO/IDH/MocA-like oxidoreductase" evidence="4">
    <location>
        <begin position="133"/>
        <end position="250"/>
    </location>
</feature>
<keyword evidence="2" id="KW-0560">Oxidoreductase</keyword>
<dbReference type="InterPro" id="IPR055170">
    <property type="entry name" value="GFO_IDH_MocA-like_dom"/>
</dbReference>
<name>A0A934RUW7_9BACT</name>
<dbReference type="Gene3D" id="3.40.50.720">
    <property type="entry name" value="NAD(P)-binding Rossmann-like Domain"/>
    <property type="match status" value="1"/>
</dbReference>
<dbReference type="SUPFAM" id="SSF51735">
    <property type="entry name" value="NAD(P)-binding Rossmann-fold domains"/>
    <property type="match status" value="1"/>
</dbReference>
<dbReference type="InterPro" id="IPR036291">
    <property type="entry name" value="NAD(P)-bd_dom_sf"/>
</dbReference>
<keyword evidence="6" id="KW-1185">Reference proteome</keyword>
<dbReference type="Proteomes" id="UP000617628">
    <property type="component" value="Unassembled WGS sequence"/>
</dbReference>
<organism evidence="5 6">
    <name type="scientific">Pelagicoccus mobilis</name>
    <dbReference type="NCBI Taxonomy" id="415221"/>
    <lineage>
        <taxon>Bacteria</taxon>
        <taxon>Pseudomonadati</taxon>
        <taxon>Verrucomicrobiota</taxon>
        <taxon>Opitutia</taxon>
        <taxon>Puniceicoccales</taxon>
        <taxon>Pelagicoccaceae</taxon>
        <taxon>Pelagicoccus</taxon>
    </lineage>
</organism>
<evidence type="ECO:0000313" key="6">
    <source>
        <dbReference type="Proteomes" id="UP000617628"/>
    </source>
</evidence>
<comment type="similarity">
    <text evidence="1">Belongs to the Gfo/Idh/MocA family.</text>
</comment>
<dbReference type="PANTHER" id="PTHR22604:SF105">
    <property type="entry name" value="TRANS-1,2-DIHYDROBENZENE-1,2-DIOL DEHYDROGENASE"/>
    <property type="match status" value="1"/>
</dbReference>
<dbReference type="Pfam" id="PF22725">
    <property type="entry name" value="GFO_IDH_MocA_C3"/>
    <property type="match status" value="1"/>
</dbReference>
<feature type="domain" description="Gfo/Idh/MocA-like oxidoreductase N-terminal" evidence="3">
    <location>
        <begin position="6"/>
        <end position="123"/>
    </location>
</feature>
<gene>
    <name evidence="5" type="ORF">JIN87_01800</name>
</gene>
<reference evidence="5" key="1">
    <citation type="submission" date="2021-01" db="EMBL/GenBank/DDBJ databases">
        <title>Modified the classification status of verrucomicrobia.</title>
        <authorList>
            <person name="Feng X."/>
        </authorList>
    </citation>
    <scope>NUCLEOTIDE SEQUENCE</scope>
    <source>
        <strain evidence="5">KCTC 13126</strain>
    </source>
</reference>
<sequence>MNKQHIRWGIIGLGRIANSFAQDIPFTTNASLQAVAARDGDKADAFAQRYGATHAYDSYNALFQDPSVDAVYIATPHSLHLEQATEAMRAGKAVLCEKPITTSPSELEQLTAIAAQTDSYLMEGMWTYFLPAVQKAKQWVDTGRIGKLLHVKSDFGYPQLPYSPDKREYNATLGGGTLLEMGIYPIALARLFFGEDPINVDQQSHLAPNGVEDDTTTLFTYPGDRYANLASSFRCKLQNWTYIIGEDGYIAIPDTWRANRCLLYELDTLVDEFDDKRESLGFHYEVEAVSQDILEGKKTSKIVPHSTSMAFQLQIEQLRKMAGSLQPCSAAL</sequence>
<dbReference type="InterPro" id="IPR050984">
    <property type="entry name" value="Gfo/Idh/MocA_domain"/>
</dbReference>
<protein>
    <submittedName>
        <fullName evidence="5">Gfo/Idh/MocA family oxidoreductase</fullName>
    </submittedName>
</protein>
<evidence type="ECO:0000256" key="2">
    <source>
        <dbReference type="ARBA" id="ARBA00023002"/>
    </source>
</evidence>
<evidence type="ECO:0000256" key="1">
    <source>
        <dbReference type="ARBA" id="ARBA00010928"/>
    </source>
</evidence>
<evidence type="ECO:0000259" key="4">
    <source>
        <dbReference type="Pfam" id="PF22725"/>
    </source>
</evidence>
<accession>A0A934RUW7</accession>
<dbReference type="Gene3D" id="3.30.360.10">
    <property type="entry name" value="Dihydrodipicolinate Reductase, domain 2"/>
    <property type="match status" value="1"/>
</dbReference>
<dbReference type="AlphaFoldDB" id="A0A934RUW7"/>
<dbReference type="EMBL" id="JAENIL010000003">
    <property type="protein sequence ID" value="MBK1875579.1"/>
    <property type="molecule type" value="Genomic_DNA"/>
</dbReference>
<evidence type="ECO:0000259" key="3">
    <source>
        <dbReference type="Pfam" id="PF01408"/>
    </source>
</evidence>